<evidence type="ECO:0000256" key="1">
    <source>
        <dbReference type="ARBA" id="ARBA00008295"/>
    </source>
</evidence>
<dbReference type="GO" id="GO:0070830">
    <property type="term" value="P:bicellular tight junction assembly"/>
    <property type="evidence" value="ECO:0000318"/>
    <property type="project" value="GO_Central"/>
</dbReference>
<dbReference type="InterPro" id="IPR006187">
    <property type="entry name" value="Claudin"/>
</dbReference>
<dbReference type="Pfam" id="PF00822">
    <property type="entry name" value="PMP22_Claudin"/>
    <property type="match status" value="1"/>
</dbReference>
<feature type="transmembrane region" description="Helical" evidence="8">
    <location>
        <begin position="161"/>
        <end position="183"/>
    </location>
</feature>
<comment type="subcellular location">
    <subcellularLocation>
        <location evidence="8">Cell junction</location>
        <location evidence="8">Tight junction</location>
    </subcellularLocation>
    <subcellularLocation>
        <location evidence="8">Cell membrane</location>
        <topology evidence="8">Multi-pass membrane protein</topology>
    </subcellularLocation>
</comment>
<dbReference type="OMA" id="ACWIANN"/>
<dbReference type="GO" id="GO:0005198">
    <property type="term" value="F:structural molecule activity"/>
    <property type="evidence" value="ECO:0007669"/>
    <property type="project" value="InterPro"/>
</dbReference>
<evidence type="ECO:0000256" key="7">
    <source>
        <dbReference type="ARBA" id="ARBA00023136"/>
    </source>
</evidence>
<organism evidence="9 10">
    <name type="scientific">Ciona intestinalis</name>
    <name type="common">Transparent sea squirt</name>
    <name type="synonym">Ascidia intestinalis</name>
    <dbReference type="NCBI Taxonomy" id="7719"/>
    <lineage>
        <taxon>Eukaryota</taxon>
        <taxon>Metazoa</taxon>
        <taxon>Chordata</taxon>
        <taxon>Tunicata</taxon>
        <taxon>Ascidiacea</taxon>
        <taxon>Phlebobranchia</taxon>
        <taxon>Cionidae</taxon>
        <taxon>Ciona</taxon>
    </lineage>
</organism>
<dbReference type="PROSITE" id="PS01346">
    <property type="entry name" value="CLAUDIN"/>
    <property type="match status" value="1"/>
</dbReference>
<dbReference type="GeneTree" id="ENSGT00940000155387"/>
<dbReference type="PRINTS" id="PR01077">
    <property type="entry name" value="CLAUDIN"/>
</dbReference>
<dbReference type="HOGENOM" id="CLU_076370_2_2_1"/>
<keyword evidence="10" id="KW-1185">Reference proteome</keyword>
<dbReference type="AlphaFoldDB" id="H2XNH4"/>
<dbReference type="GO" id="GO:0007155">
    <property type="term" value="P:cell adhesion"/>
    <property type="evidence" value="ECO:0000318"/>
    <property type="project" value="GO_Central"/>
</dbReference>
<protein>
    <recommendedName>
        <fullName evidence="8">Claudin</fullName>
    </recommendedName>
</protein>
<reference evidence="9" key="3">
    <citation type="submission" date="2025-08" db="UniProtKB">
        <authorList>
            <consortium name="Ensembl"/>
        </authorList>
    </citation>
    <scope>IDENTIFICATION</scope>
</reference>
<feature type="transmembrane region" description="Helical" evidence="8">
    <location>
        <begin position="120"/>
        <end position="141"/>
    </location>
</feature>
<name>H2XNH4_CIOIN</name>
<evidence type="ECO:0000313" key="9">
    <source>
        <dbReference type="Ensembl" id="ENSCINP00000031207.1"/>
    </source>
</evidence>
<keyword evidence="4 8" id="KW-0812">Transmembrane</keyword>
<dbReference type="GO" id="GO:0005886">
    <property type="term" value="C:plasma membrane"/>
    <property type="evidence" value="ECO:0000318"/>
    <property type="project" value="GO_Central"/>
</dbReference>
<feature type="transmembrane region" description="Helical" evidence="8">
    <location>
        <begin position="12"/>
        <end position="30"/>
    </location>
</feature>
<sequence>MGSAAIEVTSLILFTIGTILGVVSVAIPYWKKNDPEDTIRDSIVRHEGLWIKCQTFNTGNWDCDDFNRFFLGLPTELQAARGFGITSIVFGILAIIAMVLGMDSLPCGGDVKGLKKRVRLIGGSIGFLSGLLLIAAVSWYANDIRIAHEFASQQLLLNRYIFGEALFIGWIAGALLVLGGILAMCTGCGGESYDDAPRNYVYRPPKSAGNSQEYV</sequence>
<evidence type="ECO:0000256" key="3">
    <source>
        <dbReference type="ARBA" id="ARBA00022475"/>
    </source>
</evidence>
<dbReference type="STRING" id="7719.ENSCINP00000031207"/>
<dbReference type="Gene3D" id="1.20.140.150">
    <property type="match status" value="1"/>
</dbReference>
<reference evidence="10" key="1">
    <citation type="journal article" date="2002" name="Science">
        <title>The draft genome of Ciona intestinalis: insights into chordate and vertebrate origins.</title>
        <authorList>
            <person name="Dehal P."/>
            <person name="Satou Y."/>
            <person name="Campbell R.K."/>
            <person name="Chapman J."/>
            <person name="Degnan B."/>
            <person name="De Tomaso A."/>
            <person name="Davidson B."/>
            <person name="Di Gregorio A."/>
            <person name="Gelpke M."/>
            <person name="Goodstein D.M."/>
            <person name="Harafuji N."/>
            <person name="Hastings K.E."/>
            <person name="Ho I."/>
            <person name="Hotta K."/>
            <person name="Huang W."/>
            <person name="Kawashima T."/>
            <person name="Lemaire P."/>
            <person name="Martinez D."/>
            <person name="Meinertzhagen I.A."/>
            <person name="Necula S."/>
            <person name="Nonaka M."/>
            <person name="Putnam N."/>
            <person name="Rash S."/>
            <person name="Saiga H."/>
            <person name="Satake M."/>
            <person name="Terry A."/>
            <person name="Yamada L."/>
            <person name="Wang H.G."/>
            <person name="Awazu S."/>
            <person name="Azumi K."/>
            <person name="Boore J."/>
            <person name="Branno M."/>
            <person name="Chin-Bow S."/>
            <person name="DeSantis R."/>
            <person name="Doyle S."/>
            <person name="Francino P."/>
            <person name="Keys D.N."/>
            <person name="Haga S."/>
            <person name="Hayashi H."/>
            <person name="Hino K."/>
            <person name="Imai K.S."/>
            <person name="Inaba K."/>
            <person name="Kano S."/>
            <person name="Kobayashi K."/>
            <person name="Kobayashi M."/>
            <person name="Lee B.I."/>
            <person name="Makabe K.W."/>
            <person name="Manohar C."/>
            <person name="Matassi G."/>
            <person name="Medina M."/>
            <person name="Mochizuki Y."/>
            <person name="Mount S."/>
            <person name="Morishita T."/>
            <person name="Miura S."/>
            <person name="Nakayama A."/>
            <person name="Nishizaka S."/>
            <person name="Nomoto H."/>
            <person name="Ohta F."/>
            <person name="Oishi K."/>
            <person name="Rigoutsos I."/>
            <person name="Sano M."/>
            <person name="Sasaki A."/>
            <person name="Sasakura Y."/>
            <person name="Shoguchi E."/>
            <person name="Shin-i T."/>
            <person name="Spagnuolo A."/>
            <person name="Stainier D."/>
            <person name="Suzuki M.M."/>
            <person name="Tassy O."/>
            <person name="Takatori N."/>
            <person name="Tokuoka M."/>
            <person name="Yagi K."/>
            <person name="Yoshizaki F."/>
            <person name="Wada S."/>
            <person name="Zhang C."/>
            <person name="Hyatt P.D."/>
            <person name="Larimer F."/>
            <person name="Detter C."/>
            <person name="Doggett N."/>
            <person name="Glavina T."/>
            <person name="Hawkins T."/>
            <person name="Richardson P."/>
            <person name="Lucas S."/>
            <person name="Kohara Y."/>
            <person name="Levine M."/>
            <person name="Satoh N."/>
            <person name="Rokhsar D.S."/>
        </authorList>
    </citation>
    <scope>NUCLEOTIDE SEQUENCE [LARGE SCALE GENOMIC DNA]</scope>
</reference>
<comment type="function">
    <text evidence="8">Claudins function as major constituents of the tight junction complexes that regulate the permeability of epithelia.</text>
</comment>
<reference evidence="9" key="2">
    <citation type="journal article" date="2008" name="Genome Biol.">
        <title>Improved genome assembly and evidence-based global gene model set for the chordate Ciona intestinalis: new insight into intron and operon populations.</title>
        <authorList>
            <person name="Satou Y."/>
            <person name="Mineta K."/>
            <person name="Ogasawara M."/>
            <person name="Sasakura Y."/>
            <person name="Shoguchi E."/>
            <person name="Ueno K."/>
            <person name="Yamada L."/>
            <person name="Matsumoto J."/>
            <person name="Wasserscheid J."/>
            <person name="Dewar K."/>
            <person name="Wiley G.B."/>
            <person name="Macmil S.L."/>
            <person name="Roe B.A."/>
            <person name="Zeller R.W."/>
            <person name="Hastings K.E."/>
            <person name="Lemaire P."/>
            <person name="Lindquist E."/>
            <person name="Endo T."/>
            <person name="Hotta K."/>
            <person name="Inaba K."/>
        </authorList>
    </citation>
    <scope>NUCLEOTIDE SEQUENCE [LARGE SCALE GENOMIC DNA]</scope>
    <source>
        <strain evidence="9">wild type</strain>
    </source>
</reference>
<evidence type="ECO:0000256" key="4">
    <source>
        <dbReference type="ARBA" id="ARBA00022692"/>
    </source>
</evidence>
<feature type="transmembrane region" description="Helical" evidence="8">
    <location>
        <begin position="79"/>
        <end position="100"/>
    </location>
</feature>
<evidence type="ECO:0000256" key="5">
    <source>
        <dbReference type="ARBA" id="ARBA00022949"/>
    </source>
</evidence>
<dbReference type="GO" id="GO:0005923">
    <property type="term" value="C:bicellular tight junction"/>
    <property type="evidence" value="ECO:0000318"/>
    <property type="project" value="GO_Central"/>
</dbReference>
<keyword evidence="7 8" id="KW-0472">Membrane</keyword>
<dbReference type="InterPro" id="IPR017974">
    <property type="entry name" value="Claudin_CS"/>
</dbReference>
<dbReference type="InterPro" id="IPR004031">
    <property type="entry name" value="PMP22/EMP/MP20/Claudin"/>
</dbReference>
<keyword evidence="3 8" id="KW-1003">Cell membrane</keyword>
<reference evidence="9" key="4">
    <citation type="submission" date="2025-09" db="UniProtKB">
        <authorList>
            <consortium name="Ensembl"/>
        </authorList>
    </citation>
    <scope>IDENTIFICATION</scope>
</reference>
<evidence type="ECO:0000256" key="8">
    <source>
        <dbReference type="RuleBase" id="RU060637"/>
    </source>
</evidence>
<dbReference type="PANTHER" id="PTHR12002">
    <property type="entry name" value="CLAUDIN"/>
    <property type="match status" value="1"/>
</dbReference>
<comment type="similarity">
    <text evidence="1 8">Belongs to the claudin family.</text>
</comment>
<accession>H2XNH4</accession>
<dbReference type="Ensembl" id="ENSCINT00000033169.1">
    <property type="protein sequence ID" value="ENSCINP00000031207.1"/>
    <property type="gene ID" value="ENSCING00000023118.1"/>
</dbReference>
<evidence type="ECO:0000313" key="10">
    <source>
        <dbReference type="Proteomes" id="UP000008144"/>
    </source>
</evidence>
<keyword evidence="2 8" id="KW-0796">Tight junction</keyword>
<dbReference type="Proteomes" id="UP000008144">
    <property type="component" value="Chromosome 11"/>
</dbReference>
<evidence type="ECO:0000256" key="6">
    <source>
        <dbReference type="ARBA" id="ARBA00022989"/>
    </source>
</evidence>
<keyword evidence="6 8" id="KW-1133">Transmembrane helix</keyword>
<dbReference type="InParanoid" id="H2XNH4"/>
<evidence type="ECO:0000256" key="2">
    <source>
        <dbReference type="ARBA" id="ARBA00022427"/>
    </source>
</evidence>
<keyword evidence="5 8" id="KW-0965">Cell junction</keyword>
<proteinExistence type="inferred from homology"/>
<dbReference type="EMBL" id="EAAA01000642">
    <property type="status" value="NOT_ANNOTATED_CDS"/>
    <property type="molecule type" value="Genomic_DNA"/>
</dbReference>